<dbReference type="Pfam" id="PF05380">
    <property type="entry name" value="Peptidase_A17"/>
    <property type="match status" value="1"/>
</dbReference>
<accession>A0A4Y2IB42</accession>
<name>A0A4Y2IB42_ARAVE</name>
<dbReference type="AlphaFoldDB" id="A0A4Y2IB42"/>
<protein>
    <submittedName>
        <fullName evidence="1">Uncharacterized protein</fullName>
    </submittedName>
</protein>
<comment type="caution">
    <text evidence="1">The sequence shown here is derived from an EMBL/GenBank/DDBJ whole genome shotgun (WGS) entry which is preliminary data.</text>
</comment>
<dbReference type="PANTHER" id="PTHR47331:SF6">
    <property type="entry name" value="DOUBLECORTIN DOMAIN-CONTAINING PROTEIN"/>
    <property type="match status" value="1"/>
</dbReference>
<organism evidence="1 2">
    <name type="scientific">Araneus ventricosus</name>
    <name type="common">Orbweaver spider</name>
    <name type="synonym">Epeira ventricosa</name>
    <dbReference type="NCBI Taxonomy" id="182803"/>
    <lineage>
        <taxon>Eukaryota</taxon>
        <taxon>Metazoa</taxon>
        <taxon>Ecdysozoa</taxon>
        <taxon>Arthropoda</taxon>
        <taxon>Chelicerata</taxon>
        <taxon>Arachnida</taxon>
        <taxon>Araneae</taxon>
        <taxon>Araneomorphae</taxon>
        <taxon>Entelegynae</taxon>
        <taxon>Araneoidea</taxon>
        <taxon>Araneidae</taxon>
        <taxon>Araneus</taxon>
    </lineage>
</organism>
<proteinExistence type="predicted"/>
<keyword evidence="2" id="KW-1185">Reference proteome</keyword>
<dbReference type="InterPro" id="IPR008042">
    <property type="entry name" value="Retrotrans_Pao"/>
</dbReference>
<sequence length="131" mass="15381">MLVGWRKWMQKIEWNQKLPHQKKIKLKTVRNYFDDLTNVRVQRYILTDSIKLLEIYELSDVSKYAFDSVVYLHCVTILNHVKVPLTCSKSKVAPIKSVTISRLELCAAELLSKFISKAVSYLNMKIEKTYL</sequence>
<evidence type="ECO:0000313" key="1">
    <source>
        <dbReference type="EMBL" id="GBM74652.1"/>
    </source>
</evidence>
<dbReference type="EMBL" id="BGPR01002509">
    <property type="protein sequence ID" value="GBM74652.1"/>
    <property type="molecule type" value="Genomic_DNA"/>
</dbReference>
<reference evidence="1 2" key="1">
    <citation type="journal article" date="2019" name="Sci. Rep.">
        <title>Orb-weaving spider Araneus ventricosus genome elucidates the spidroin gene catalogue.</title>
        <authorList>
            <person name="Kono N."/>
            <person name="Nakamura H."/>
            <person name="Ohtoshi R."/>
            <person name="Moran D.A.P."/>
            <person name="Shinohara A."/>
            <person name="Yoshida Y."/>
            <person name="Fujiwara M."/>
            <person name="Mori M."/>
            <person name="Tomita M."/>
            <person name="Arakawa K."/>
        </authorList>
    </citation>
    <scope>NUCLEOTIDE SEQUENCE [LARGE SCALE GENOMIC DNA]</scope>
</reference>
<gene>
    <name evidence="1" type="ORF">AVEN_58495_1</name>
</gene>
<dbReference type="PANTHER" id="PTHR47331">
    <property type="entry name" value="PHD-TYPE DOMAIN-CONTAINING PROTEIN"/>
    <property type="match status" value="1"/>
</dbReference>
<evidence type="ECO:0000313" key="2">
    <source>
        <dbReference type="Proteomes" id="UP000499080"/>
    </source>
</evidence>
<dbReference type="OrthoDB" id="6435651at2759"/>
<dbReference type="Proteomes" id="UP000499080">
    <property type="component" value="Unassembled WGS sequence"/>
</dbReference>